<evidence type="ECO:0000256" key="22">
    <source>
        <dbReference type="ARBA" id="ARBA00047742"/>
    </source>
</evidence>
<evidence type="ECO:0000256" key="28">
    <source>
        <dbReference type="ARBA" id="ARBA00048387"/>
    </source>
</evidence>
<dbReference type="InterPro" id="IPR013149">
    <property type="entry name" value="ADH-like_C"/>
</dbReference>
<dbReference type="InterPro" id="IPR020843">
    <property type="entry name" value="ER"/>
</dbReference>
<dbReference type="InterPro" id="IPR045010">
    <property type="entry name" value="MDR_fam"/>
</dbReference>
<comment type="catalytic activity">
    <reaction evidence="33">
        <text>an n-alkanal + NADP(+) = an alk-2-enal + NADPH + H(+)</text>
        <dbReference type="Rhea" id="RHEA:13737"/>
        <dbReference type="ChEBI" id="CHEBI:12834"/>
        <dbReference type="ChEBI" id="CHEBI:13757"/>
        <dbReference type="ChEBI" id="CHEBI:15378"/>
        <dbReference type="ChEBI" id="CHEBI:57783"/>
        <dbReference type="ChEBI" id="CHEBI:58349"/>
        <dbReference type="EC" id="1.3.1.74"/>
    </reaction>
    <physiologicalReaction direction="right-to-left" evidence="33">
        <dbReference type="Rhea" id="RHEA:13739"/>
    </physiologicalReaction>
</comment>
<evidence type="ECO:0000256" key="19">
    <source>
        <dbReference type="ARBA" id="ARBA00033119"/>
    </source>
</evidence>
<dbReference type="PANTHER" id="PTHR43205">
    <property type="entry name" value="PROSTAGLANDIN REDUCTASE"/>
    <property type="match status" value="1"/>
</dbReference>
<dbReference type="AlphaFoldDB" id="A0AAN0IGL1"/>
<keyword evidence="10" id="KW-0276">Fatty acid metabolism</keyword>
<comment type="catalytic activity">
    <reaction evidence="25">
        <text>dodecanal + NADP(+) = (2E)-dodecenal + NADPH + H(+)</text>
        <dbReference type="Rhea" id="RHEA:50784"/>
        <dbReference type="ChEBI" id="CHEBI:15378"/>
        <dbReference type="ChEBI" id="CHEBI:27836"/>
        <dbReference type="ChEBI" id="CHEBI:57783"/>
        <dbReference type="ChEBI" id="CHEBI:58349"/>
        <dbReference type="ChEBI" id="CHEBI:133741"/>
    </reaction>
    <physiologicalReaction direction="right-to-left" evidence="25">
        <dbReference type="Rhea" id="RHEA:50786"/>
    </physiologicalReaction>
</comment>
<evidence type="ECO:0000256" key="13">
    <source>
        <dbReference type="ARBA" id="ARBA00023002"/>
    </source>
</evidence>
<evidence type="ECO:0000256" key="5">
    <source>
        <dbReference type="ARBA" id="ARBA00012410"/>
    </source>
</evidence>
<evidence type="ECO:0000256" key="3">
    <source>
        <dbReference type="ARBA" id="ARBA00011852"/>
    </source>
</evidence>
<dbReference type="EnsemblMetazoa" id="XM_003388604.2">
    <property type="protein sequence ID" value="XP_003388652.1"/>
    <property type="gene ID" value="LOC100638397"/>
</dbReference>
<comment type="catalytic activity">
    <reaction evidence="20">
        <text>octanal + NADP(+) = (2E)-octenal + NADPH + H(+)</text>
        <dbReference type="Rhea" id="RHEA:50780"/>
        <dbReference type="ChEBI" id="CHEBI:15378"/>
        <dbReference type="ChEBI" id="CHEBI:17935"/>
        <dbReference type="ChEBI" id="CHEBI:57783"/>
        <dbReference type="ChEBI" id="CHEBI:58349"/>
        <dbReference type="ChEBI" id="CHEBI:61748"/>
    </reaction>
    <physiologicalReaction direction="right-to-left" evidence="20">
        <dbReference type="Rhea" id="RHEA:50782"/>
    </physiologicalReaction>
</comment>
<evidence type="ECO:0000256" key="33">
    <source>
        <dbReference type="ARBA" id="ARBA00049179"/>
    </source>
</evidence>
<keyword evidence="9" id="KW-0597">Phosphoprotein</keyword>
<dbReference type="Pfam" id="PF16884">
    <property type="entry name" value="ADH_N_2"/>
    <property type="match status" value="1"/>
</dbReference>
<dbReference type="EC" id="1.3.1.74" evidence="5"/>
<keyword evidence="14" id="KW-0443">Lipid metabolism</keyword>
<evidence type="ECO:0000313" key="37">
    <source>
        <dbReference type="Proteomes" id="UP000007879"/>
    </source>
</evidence>
<comment type="catalytic activity">
    <reaction evidence="30">
        <text>6-trans-leukotriene B4 + NADP(+) = 12-oxo-(5S)-hydroxy-(6E,8E,10E,14Z)-eicosatetraenoate + NADPH + H(+)</text>
        <dbReference type="Rhea" id="RHEA:51204"/>
        <dbReference type="ChEBI" id="CHEBI:15378"/>
        <dbReference type="ChEBI" id="CHEBI:57783"/>
        <dbReference type="ChEBI" id="CHEBI:58349"/>
        <dbReference type="ChEBI" id="CHEBI:90723"/>
        <dbReference type="ChEBI" id="CHEBI:133974"/>
    </reaction>
    <physiologicalReaction direction="left-to-right" evidence="30">
        <dbReference type="Rhea" id="RHEA:51205"/>
    </physiologicalReaction>
</comment>
<comment type="catalytic activity">
    <reaction evidence="32">
        <text>13,14-dihydro-15-oxo-prostaglandin E1 + NADP(+) = 15-oxoprostaglandin E1 + NADPH + H(+)</text>
        <dbReference type="Rhea" id="RHEA:50584"/>
        <dbReference type="ChEBI" id="CHEBI:15378"/>
        <dbReference type="ChEBI" id="CHEBI:57401"/>
        <dbReference type="ChEBI" id="CHEBI:57783"/>
        <dbReference type="ChEBI" id="CHEBI:58349"/>
        <dbReference type="ChEBI" id="CHEBI:133408"/>
    </reaction>
    <physiologicalReaction direction="right-to-left" evidence="32">
        <dbReference type="Rhea" id="RHEA:50586"/>
    </physiologicalReaction>
</comment>
<comment type="catalytic activity">
    <reaction evidence="26">
        <text>nonan-2-one + NADP(+) = (3E)-nonen-2-one + NADPH + H(+)</text>
        <dbReference type="Rhea" id="RHEA:50616"/>
        <dbReference type="ChEBI" id="CHEBI:15378"/>
        <dbReference type="ChEBI" id="CHEBI:57783"/>
        <dbReference type="ChEBI" id="CHEBI:58349"/>
        <dbReference type="ChEBI" id="CHEBI:77927"/>
        <dbReference type="ChEBI" id="CHEBI:133457"/>
    </reaction>
    <physiologicalReaction direction="right-to-left" evidence="26">
        <dbReference type="Rhea" id="RHEA:50618"/>
    </physiologicalReaction>
</comment>
<keyword evidence="11" id="KW-0521">NADP</keyword>
<evidence type="ECO:0000256" key="23">
    <source>
        <dbReference type="ARBA" id="ARBA00047871"/>
    </source>
</evidence>
<evidence type="ECO:0000256" key="24">
    <source>
        <dbReference type="ARBA" id="ARBA00047878"/>
    </source>
</evidence>
<comment type="catalytic activity">
    <reaction evidence="23">
        <text>leukotriene B4 + NADP(+) = 12-oxo-leukotriene B4 + NADPH + H(+)</text>
        <dbReference type="Rhea" id="RHEA:50608"/>
        <dbReference type="ChEBI" id="CHEBI:15378"/>
        <dbReference type="ChEBI" id="CHEBI:57461"/>
        <dbReference type="ChEBI" id="CHEBI:57783"/>
        <dbReference type="ChEBI" id="CHEBI:58349"/>
        <dbReference type="ChEBI" id="CHEBI:133309"/>
    </reaction>
    <physiologicalReaction direction="left-to-right" evidence="23">
        <dbReference type="Rhea" id="RHEA:50609"/>
    </physiologicalReaction>
</comment>
<dbReference type="SUPFAM" id="SSF51735">
    <property type="entry name" value="NAD(P)-binding Rossmann-fold domains"/>
    <property type="match status" value="1"/>
</dbReference>
<evidence type="ECO:0000256" key="21">
    <source>
        <dbReference type="ARBA" id="ARBA00047617"/>
    </source>
</evidence>
<organism evidence="36 37">
    <name type="scientific">Amphimedon queenslandica</name>
    <name type="common">Sponge</name>
    <dbReference type="NCBI Taxonomy" id="400682"/>
    <lineage>
        <taxon>Eukaryota</taxon>
        <taxon>Metazoa</taxon>
        <taxon>Porifera</taxon>
        <taxon>Demospongiae</taxon>
        <taxon>Heteroscleromorpha</taxon>
        <taxon>Haplosclerida</taxon>
        <taxon>Niphatidae</taxon>
        <taxon>Amphimedon</taxon>
    </lineage>
</organism>
<keyword evidence="12" id="KW-0007">Acetylation</keyword>
<evidence type="ECO:0000256" key="8">
    <source>
        <dbReference type="ARBA" id="ARBA00022501"/>
    </source>
</evidence>
<proteinExistence type="inferred from homology"/>
<evidence type="ECO:0000256" key="16">
    <source>
        <dbReference type="ARBA" id="ARBA00031851"/>
    </source>
</evidence>
<comment type="catalytic activity">
    <reaction evidence="31">
        <text>(5S,12S)-dihydroxy-(6E,10E,12E,14Z)-eicosatetraenoate + NADP(+) = 12-oxo-(5S)-hydroxy-(6E,8E,10E,14Z)-eicosatetraenoate + NADPH + H(+)</text>
        <dbReference type="Rhea" id="RHEA:51212"/>
        <dbReference type="ChEBI" id="CHEBI:15378"/>
        <dbReference type="ChEBI" id="CHEBI:57783"/>
        <dbReference type="ChEBI" id="CHEBI:58349"/>
        <dbReference type="ChEBI" id="CHEBI:133974"/>
        <dbReference type="ChEBI" id="CHEBI:133975"/>
    </reaction>
    <physiologicalReaction direction="left-to-right" evidence="31">
        <dbReference type="Rhea" id="RHEA:51213"/>
    </physiologicalReaction>
</comment>
<dbReference type="FunFam" id="3.40.50.720:FF:000121">
    <property type="entry name" value="Prostaglandin reductase 2"/>
    <property type="match status" value="1"/>
</dbReference>
<comment type="catalytic activity">
    <reaction evidence="22">
        <text>pentan-2-one + NADP(+) = (E)-pent-3-en-2-one + NADPH + H(+)</text>
        <dbReference type="Rhea" id="RHEA:50788"/>
        <dbReference type="ChEBI" id="CHEBI:15378"/>
        <dbReference type="ChEBI" id="CHEBI:16472"/>
        <dbReference type="ChEBI" id="CHEBI:57783"/>
        <dbReference type="ChEBI" id="CHEBI:58349"/>
        <dbReference type="ChEBI" id="CHEBI:145276"/>
    </reaction>
    <physiologicalReaction direction="right-to-left" evidence="22">
        <dbReference type="Rhea" id="RHEA:50790"/>
    </physiologicalReaction>
</comment>
<evidence type="ECO:0000256" key="12">
    <source>
        <dbReference type="ARBA" id="ARBA00022990"/>
    </source>
</evidence>
<dbReference type="Pfam" id="PF00107">
    <property type="entry name" value="ADH_zinc_N"/>
    <property type="match status" value="1"/>
</dbReference>
<reference evidence="36" key="2">
    <citation type="submission" date="2024-06" db="UniProtKB">
        <authorList>
            <consortium name="EnsemblMetazoa"/>
        </authorList>
    </citation>
    <scope>IDENTIFICATION</scope>
</reference>
<evidence type="ECO:0000256" key="4">
    <source>
        <dbReference type="ARBA" id="ARBA00011981"/>
    </source>
</evidence>
<evidence type="ECO:0000256" key="25">
    <source>
        <dbReference type="ARBA" id="ARBA00047903"/>
    </source>
</evidence>
<evidence type="ECO:0000313" key="36">
    <source>
        <dbReference type="EnsemblMetazoa" id="XP_003388652.1"/>
    </source>
</evidence>
<comment type="catalytic activity">
    <reaction evidence="29">
        <text>20-hydroxy-leukotriene B4 + NADP(+) = 12-oxo-20-hydroxy-leukotriene B4 + NADPH + H(+)</text>
        <dbReference type="Rhea" id="RHEA:51208"/>
        <dbReference type="ChEBI" id="CHEBI:15378"/>
        <dbReference type="ChEBI" id="CHEBI:57460"/>
        <dbReference type="ChEBI" id="CHEBI:57783"/>
        <dbReference type="ChEBI" id="CHEBI:58349"/>
        <dbReference type="ChEBI" id="CHEBI:133346"/>
    </reaction>
    <physiologicalReaction direction="left-to-right" evidence="29">
        <dbReference type="Rhea" id="RHEA:51209"/>
    </physiologicalReaction>
</comment>
<evidence type="ECO:0000256" key="20">
    <source>
        <dbReference type="ARBA" id="ARBA00047461"/>
    </source>
</evidence>
<protein>
    <recommendedName>
        <fullName evidence="6">Prostaglandin reductase 1</fullName>
        <ecNumber evidence="4">1.3.1.48</ecNumber>
        <ecNumber evidence="5">1.3.1.74</ecNumber>
    </recommendedName>
    <alternativeName>
        <fullName evidence="19">15-oxoprostaglandin 13-reductase</fullName>
    </alternativeName>
    <alternativeName>
        <fullName evidence="17">Dithiolethione-inducible gene 1 protein</fullName>
    </alternativeName>
    <alternativeName>
        <fullName evidence="16">Leukotriene B4 12-hydroxydehydrogenase</fullName>
    </alternativeName>
    <alternativeName>
        <fullName evidence="18">NAD(P)H-dependent alkenal/one oxidoreductase</fullName>
    </alternativeName>
</protein>
<comment type="subunit">
    <text evidence="3">Monomer or homodimer.</text>
</comment>
<dbReference type="GO" id="GO:0006631">
    <property type="term" value="P:fatty acid metabolic process"/>
    <property type="evidence" value="ECO:0007669"/>
    <property type="project" value="UniProtKB-KW"/>
</dbReference>
<comment type="catalytic activity">
    <reaction evidence="28">
        <text>4-hydroxynonanal + NADP(+) = (E)-4-hydroxynon-2-enal + NADPH + H(+)</text>
        <dbReference type="Rhea" id="RHEA:64736"/>
        <dbReference type="ChEBI" id="CHEBI:15378"/>
        <dbReference type="ChEBI" id="CHEBI:57783"/>
        <dbReference type="ChEBI" id="CHEBI:58349"/>
        <dbReference type="ChEBI" id="CHEBI:58968"/>
        <dbReference type="ChEBI" id="CHEBI:156112"/>
    </reaction>
    <physiologicalReaction direction="right-to-left" evidence="28">
        <dbReference type="Rhea" id="RHEA:64738"/>
    </physiologicalReaction>
</comment>
<reference evidence="37" key="1">
    <citation type="journal article" date="2010" name="Nature">
        <title>The Amphimedon queenslandica genome and the evolution of animal complexity.</title>
        <authorList>
            <person name="Srivastava M."/>
            <person name="Simakov O."/>
            <person name="Chapman J."/>
            <person name="Fahey B."/>
            <person name="Gauthier M.E."/>
            <person name="Mitros T."/>
            <person name="Richards G.S."/>
            <person name="Conaco C."/>
            <person name="Dacre M."/>
            <person name="Hellsten U."/>
            <person name="Larroux C."/>
            <person name="Putnam N.H."/>
            <person name="Stanke M."/>
            <person name="Adamska M."/>
            <person name="Darling A."/>
            <person name="Degnan S.M."/>
            <person name="Oakley T.H."/>
            <person name="Plachetzki D.C."/>
            <person name="Zhai Y."/>
            <person name="Adamski M."/>
            <person name="Calcino A."/>
            <person name="Cummins S.F."/>
            <person name="Goodstein D.M."/>
            <person name="Harris C."/>
            <person name="Jackson D.J."/>
            <person name="Leys S.P."/>
            <person name="Shu S."/>
            <person name="Woodcroft B.J."/>
            <person name="Vervoort M."/>
            <person name="Kosik K.S."/>
            <person name="Manning G."/>
            <person name="Degnan B.M."/>
            <person name="Rokhsar D.S."/>
        </authorList>
    </citation>
    <scope>NUCLEOTIDE SEQUENCE [LARGE SCALE GENOMIC DNA]</scope>
</reference>
<keyword evidence="13" id="KW-0560">Oxidoreductase</keyword>
<accession>A0AAN0IGL1</accession>
<dbReference type="PANTHER" id="PTHR43205:SF7">
    <property type="entry name" value="PROSTAGLANDIN REDUCTASE 1"/>
    <property type="match status" value="1"/>
</dbReference>
<dbReference type="CDD" id="cd08294">
    <property type="entry name" value="leukotriene_B4_DH_like"/>
    <property type="match status" value="1"/>
</dbReference>
<evidence type="ECO:0000256" key="14">
    <source>
        <dbReference type="ARBA" id="ARBA00023098"/>
    </source>
</evidence>
<keyword evidence="8" id="KW-0644">Prostaglandin metabolism</keyword>
<comment type="catalytic activity">
    <reaction evidence="24">
        <text>13,14-dihydro-15-oxo-prostaglandin F1alpha + NADP(+) = 15-oxoprostaglandin F1alpha + NADPH + H(+)</text>
        <dbReference type="Rhea" id="RHEA:50592"/>
        <dbReference type="ChEBI" id="CHEBI:15378"/>
        <dbReference type="ChEBI" id="CHEBI:57783"/>
        <dbReference type="ChEBI" id="CHEBI:58349"/>
        <dbReference type="ChEBI" id="CHEBI:79072"/>
        <dbReference type="ChEBI" id="CHEBI:133411"/>
    </reaction>
    <physiologicalReaction direction="right-to-left" evidence="24">
        <dbReference type="Rhea" id="RHEA:50594"/>
    </physiologicalReaction>
</comment>
<dbReference type="InterPro" id="IPR041694">
    <property type="entry name" value="ADH_N_2"/>
</dbReference>
<evidence type="ECO:0000256" key="11">
    <source>
        <dbReference type="ARBA" id="ARBA00022857"/>
    </source>
</evidence>
<dbReference type="GO" id="GO:0005737">
    <property type="term" value="C:cytoplasm"/>
    <property type="evidence" value="ECO:0007669"/>
    <property type="project" value="UniProtKB-SubCell"/>
</dbReference>
<dbReference type="EC" id="1.3.1.48" evidence="4"/>
<evidence type="ECO:0000256" key="17">
    <source>
        <dbReference type="ARBA" id="ARBA00032255"/>
    </source>
</evidence>
<comment type="subcellular location">
    <subcellularLocation>
        <location evidence="1">Cytoplasm</location>
    </subcellularLocation>
</comment>
<keyword evidence="7" id="KW-0963">Cytoplasm</keyword>
<feature type="domain" description="Enoyl reductase (ER)" evidence="35">
    <location>
        <begin position="19"/>
        <end position="335"/>
    </location>
</feature>
<evidence type="ECO:0000256" key="26">
    <source>
        <dbReference type="ARBA" id="ARBA00048066"/>
    </source>
</evidence>
<dbReference type="InterPro" id="IPR011032">
    <property type="entry name" value="GroES-like_sf"/>
</dbReference>
<evidence type="ECO:0000256" key="30">
    <source>
        <dbReference type="ARBA" id="ARBA00048953"/>
    </source>
</evidence>
<dbReference type="KEGG" id="aqu:100638397"/>
<dbReference type="SUPFAM" id="SSF50129">
    <property type="entry name" value="GroES-like"/>
    <property type="match status" value="2"/>
</dbReference>
<dbReference type="RefSeq" id="XP_003388652.1">
    <property type="nucleotide sequence ID" value="XM_003388604.2"/>
</dbReference>
<evidence type="ECO:0000256" key="18">
    <source>
        <dbReference type="ARBA" id="ARBA00032297"/>
    </source>
</evidence>
<evidence type="ECO:0000256" key="27">
    <source>
        <dbReference type="ARBA" id="ARBA00048290"/>
    </source>
</evidence>
<evidence type="ECO:0000256" key="31">
    <source>
        <dbReference type="ARBA" id="ARBA00049068"/>
    </source>
</evidence>
<evidence type="ECO:0000256" key="1">
    <source>
        <dbReference type="ARBA" id="ARBA00004496"/>
    </source>
</evidence>
<comment type="catalytic activity">
    <reaction evidence="27">
        <text>13,14-dihydro-15-oxo-PGF2alpha + NADP(+) = 15-oxoprostaglandin F2alpha + NADPH + H(+)</text>
        <dbReference type="Rhea" id="RHEA:50588"/>
        <dbReference type="ChEBI" id="CHEBI:15378"/>
        <dbReference type="ChEBI" id="CHEBI:57783"/>
        <dbReference type="ChEBI" id="CHEBI:58349"/>
        <dbReference type="ChEBI" id="CHEBI:133374"/>
        <dbReference type="ChEBI" id="CHEBI:133409"/>
    </reaction>
    <physiologicalReaction direction="right-to-left" evidence="27">
        <dbReference type="Rhea" id="RHEA:50590"/>
    </physiologicalReaction>
</comment>
<evidence type="ECO:0000256" key="34">
    <source>
        <dbReference type="ARBA" id="ARBA00049368"/>
    </source>
</evidence>
<dbReference type="GO" id="GO:0032440">
    <property type="term" value="F:2-alkenal reductase [NAD(P)H] activity"/>
    <property type="evidence" value="ECO:0007669"/>
    <property type="project" value="UniProtKB-EC"/>
</dbReference>
<evidence type="ECO:0000256" key="15">
    <source>
        <dbReference type="ARBA" id="ARBA00023278"/>
    </source>
</evidence>
<evidence type="ECO:0000256" key="29">
    <source>
        <dbReference type="ARBA" id="ARBA00048591"/>
    </source>
</evidence>
<evidence type="ECO:0000256" key="10">
    <source>
        <dbReference type="ARBA" id="ARBA00022832"/>
    </source>
</evidence>
<dbReference type="Gene3D" id="3.40.50.720">
    <property type="entry name" value="NAD(P)-binding Rossmann-like Domain"/>
    <property type="match status" value="1"/>
</dbReference>
<evidence type="ECO:0000259" key="35">
    <source>
        <dbReference type="SMART" id="SM00829"/>
    </source>
</evidence>
<evidence type="ECO:0000256" key="32">
    <source>
        <dbReference type="ARBA" id="ARBA00049070"/>
    </source>
</evidence>
<comment type="similarity">
    <text evidence="2">Belongs to the NADP-dependent oxidoreductase L4BD family.</text>
</comment>
<dbReference type="InterPro" id="IPR014190">
    <property type="entry name" value="PTGR1"/>
</dbReference>
<dbReference type="InterPro" id="IPR036291">
    <property type="entry name" value="NAD(P)-bd_dom_sf"/>
</dbReference>
<keyword evidence="37" id="KW-1185">Reference proteome</keyword>
<evidence type="ECO:0000256" key="6">
    <source>
        <dbReference type="ARBA" id="ARBA00020651"/>
    </source>
</evidence>
<comment type="catalytic activity">
    <reaction evidence="21">
        <text>decanal + NADP(+) = (2E)-decenal + NADPH + H(+)</text>
        <dbReference type="Rhea" id="RHEA:50612"/>
        <dbReference type="ChEBI" id="CHEBI:15378"/>
        <dbReference type="ChEBI" id="CHEBI:31457"/>
        <dbReference type="ChEBI" id="CHEBI:57783"/>
        <dbReference type="ChEBI" id="CHEBI:58349"/>
        <dbReference type="ChEBI" id="CHEBI:133455"/>
    </reaction>
    <physiologicalReaction direction="right-to-left" evidence="21">
        <dbReference type="Rhea" id="RHEA:50614"/>
    </physiologicalReaction>
</comment>
<evidence type="ECO:0000256" key="2">
    <source>
        <dbReference type="ARBA" id="ARBA00010460"/>
    </source>
</evidence>
<dbReference type="GeneID" id="100638397"/>
<dbReference type="Proteomes" id="UP000007879">
    <property type="component" value="Unassembled WGS sequence"/>
</dbReference>
<evidence type="ECO:0000256" key="7">
    <source>
        <dbReference type="ARBA" id="ARBA00022490"/>
    </source>
</evidence>
<keyword evidence="15" id="KW-0379">Hydroxylation</keyword>
<sequence>MAQMCRKWIKREKFVGFPKRENLEIVEESLPPLEDGEILLEAVYLSVDPYMRYGRVYNRKDKDRDDIGLEMPGTQIARVIQSKNPKYDVNDLVLAYSGWVTHSISNGEKGIHKVPVNGSLPPSTRLGIIGMPGATAYFGLLDICKPIKEGETLLVNAAAGAVGSAVGQIGKIKGMRVVGFAGSDEKVTYLKSLGFDAAYNYKTVPSLEAAIKESCPNGVDVFFDNVGGDFFGTVLPLMNKKGRVAICGAIAEYNRKEPLSQTCPINHLILRKQLNVRGFIILDWVDDWDKAFSNMIFWIQDGDLKYRETVFTGFDKMFDAFMSLFEGTNIGKIIVKI</sequence>
<dbReference type="Gene3D" id="3.90.180.10">
    <property type="entry name" value="Medium-chain alcohol dehydrogenases, catalytic domain"/>
    <property type="match status" value="1"/>
</dbReference>
<dbReference type="SMART" id="SM00829">
    <property type="entry name" value="PKS_ER"/>
    <property type="match status" value="1"/>
</dbReference>
<evidence type="ECO:0000256" key="9">
    <source>
        <dbReference type="ARBA" id="ARBA00022553"/>
    </source>
</evidence>
<name>A0AAN0IGL1_AMPQE</name>
<comment type="catalytic activity">
    <reaction evidence="34">
        <text>hexanal + NADP(+) = (E)-hex-2-enal + NADPH + H(+)</text>
        <dbReference type="Rhea" id="RHEA:50776"/>
        <dbReference type="ChEBI" id="CHEBI:15378"/>
        <dbReference type="ChEBI" id="CHEBI:28913"/>
        <dbReference type="ChEBI" id="CHEBI:57783"/>
        <dbReference type="ChEBI" id="CHEBI:58349"/>
        <dbReference type="ChEBI" id="CHEBI:88528"/>
    </reaction>
    <physiologicalReaction direction="right-to-left" evidence="34">
        <dbReference type="Rhea" id="RHEA:50778"/>
    </physiologicalReaction>
</comment>